<evidence type="ECO:0000313" key="2">
    <source>
        <dbReference type="Proteomes" id="UP001333996"/>
    </source>
</evidence>
<evidence type="ECO:0000313" key="1">
    <source>
        <dbReference type="EMBL" id="MED7827840.1"/>
    </source>
</evidence>
<sequence>MSRLFLLLPVAAAAVWFVQRYREGAFNRTKRPRLPAAAPAQPAATPAWVYRPEDYGLVADELLDTRLPGPDTELVKALEAASTGDWAPASELLAASDPEWRWIRVTVLASAAAEDDSWVRAWRAARPGDAAAVLVSAESLVALAWKLRGNRGAKDTTREQFENFHRVLAQASGALAEAARLAPEDPCPYIAMIRVALGEGWAHEHMHALWREVVVRAPHHVGAHSAALQYWCAKWRGSDEHMHAFAESAVAQAPAGSLLPLLRLIALFEELHEEQRSHPRYQSAEATAAIDALFADLAMAPPGHPWLPAARHLLVWFLRAQRRTVEAAEQLRLVDGFIGALPWRYYLDPVAFYCSVRQNLVLAAAHLIREAEEAKMNEARTMER</sequence>
<reference evidence="1" key="1">
    <citation type="submission" date="2024-01" db="EMBL/GenBank/DDBJ databases">
        <title>First draft genome sequence data of TA4-1, the type strain of Gram-positive actinobacterium Streptomyces chiangmaiensis.</title>
        <authorList>
            <person name="Yasawong M."/>
            <person name="Nantapong N."/>
        </authorList>
    </citation>
    <scope>NUCLEOTIDE SEQUENCE</scope>
    <source>
        <strain evidence="1">TA4-1</strain>
    </source>
</reference>
<gene>
    <name evidence="1" type="ORF">VXC91_39620</name>
</gene>
<dbReference type="RefSeq" id="WP_329512207.1">
    <property type="nucleotide sequence ID" value="NZ_BAAAYZ010000083.1"/>
</dbReference>
<comment type="caution">
    <text evidence="1">The sequence shown here is derived from an EMBL/GenBank/DDBJ whole genome shotgun (WGS) entry which is preliminary data.</text>
</comment>
<name>A0ABU7FUS0_9ACTN</name>
<proteinExistence type="predicted"/>
<protein>
    <recommendedName>
        <fullName evidence="3">DUF4034 domain-containing protein</fullName>
    </recommendedName>
</protein>
<dbReference type="EMBL" id="JAYWVC010000277">
    <property type="protein sequence ID" value="MED7827840.1"/>
    <property type="molecule type" value="Genomic_DNA"/>
</dbReference>
<dbReference type="Proteomes" id="UP001333996">
    <property type="component" value="Unassembled WGS sequence"/>
</dbReference>
<accession>A0ABU7FUS0</accession>
<organism evidence="1 2">
    <name type="scientific">Streptomyces chiangmaiensis</name>
    <dbReference type="NCBI Taxonomy" id="766497"/>
    <lineage>
        <taxon>Bacteria</taxon>
        <taxon>Bacillati</taxon>
        <taxon>Actinomycetota</taxon>
        <taxon>Actinomycetes</taxon>
        <taxon>Kitasatosporales</taxon>
        <taxon>Streptomycetaceae</taxon>
        <taxon>Streptomyces</taxon>
    </lineage>
</organism>
<evidence type="ECO:0008006" key="3">
    <source>
        <dbReference type="Google" id="ProtNLM"/>
    </source>
</evidence>
<keyword evidence="2" id="KW-1185">Reference proteome</keyword>